<evidence type="ECO:0000256" key="1">
    <source>
        <dbReference type="ARBA" id="ARBA00004418"/>
    </source>
</evidence>
<comment type="similarity">
    <text evidence="2">Belongs to the bacterial solute-binding protein SsuA/TauA family.</text>
</comment>
<accession>A0A932GMT3</accession>
<evidence type="ECO:0000259" key="4">
    <source>
        <dbReference type="Pfam" id="PF09084"/>
    </source>
</evidence>
<dbReference type="EMBL" id="JACPSX010000042">
    <property type="protein sequence ID" value="MBI3013932.1"/>
    <property type="molecule type" value="Genomic_DNA"/>
</dbReference>
<evidence type="ECO:0000256" key="3">
    <source>
        <dbReference type="ARBA" id="ARBA00022729"/>
    </source>
</evidence>
<evidence type="ECO:0000256" key="2">
    <source>
        <dbReference type="ARBA" id="ARBA00010742"/>
    </source>
</evidence>
<evidence type="ECO:0000313" key="6">
    <source>
        <dbReference type="Proteomes" id="UP000741360"/>
    </source>
</evidence>
<keyword evidence="3" id="KW-0732">Signal</keyword>
<feature type="domain" description="SsuA/THI5-like" evidence="4">
    <location>
        <begin position="43"/>
        <end position="195"/>
    </location>
</feature>
<dbReference type="GO" id="GO:0042597">
    <property type="term" value="C:periplasmic space"/>
    <property type="evidence" value="ECO:0007669"/>
    <property type="project" value="UniProtKB-SubCell"/>
</dbReference>
<dbReference type="InterPro" id="IPR015168">
    <property type="entry name" value="SsuA/THI5"/>
</dbReference>
<name>A0A932GMT3_UNCTE</name>
<dbReference type="GO" id="GO:0042918">
    <property type="term" value="P:alkanesulfonate transmembrane transport"/>
    <property type="evidence" value="ECO:0007669"/>
    <property type="project" value="TreeGrafter"/>
</dbReference>
<dbReference type="AlphaFoldDB" id="A0A932GMT3"/>
<evidence type="ECO:0000313" key="5">
    <source>
        <dbReference type="EMBL" id="MBI3013932.1"/>
    </source>
</evidence>
<dbReference type="Pfam" id="PF09084">
    <property type="entry name" value="NMT1"/>
    <property type="match status" value="1"/>
</dbReference>
<reference evidence="5" key="1">
    <citation type="submission" date="2020-07" db="EMBL/GenBank/DDBJ databases">
        <title>Huge and variable diversity of episymbiotic CPR bacteria and DPANN archaea in groundwater ecosystems.</title>
        <authorList>
            <person name="He C.Y."/>
            <person name="Keren R."/>
            <person name="Whittaker M."/>
            <person name="Farag I.F."/>
            <person name="Doudna J."/>
            <person name="Cate J.H.D."/>
            <person name="Banfield J.F."/>
        </authorList>
    </citation>
    <scope>NUCLEOTIDE SEQUENCE</scope>
    <source>
        <strain evidence="5">NC_groundwater_717_Ag_S-0.2um_59_8</strain>
    </source>
</reference>
<dbReference type="PANTHER" id="PTHR30024:SF47">
    <property type="entry name" value="TAURINE-BINDING PERIPLASMIC PROTEIN"/>
    <property type="match status" value="1"/>
</dbReference>
<gene>
    <name evidence="5" type="ORF">HYY65_02440</name>
</gene>
<sequence>MRRANGYLMVFLFLLSFALVMPVQGQAQLETKKLIVALSAPTPTFFPLVLARDKGFYRAEGLEVATDIVQSGVQVQALIAGKVFAAVPRIEPMLQGVKAKIILVVGYKPSFDLMSQPELKSFADLKGKVVAVSGRGSTTDAVTREILEANGLNYEKDVVLLVAGNMSTMYAALAAKRVAGALLAMPFNFMAMDQGFHKLAFAGDFARAIQGGLMIMDGSLRSESDMVLKVTRGTLKGMLAYRRGGEETLQLLSRFIKTEDLELLKRIYEYHVQTITEDGTISERLMDDLIQQAESGAKGQTAVGRADIFDFSPARKALQTLQVSGWRP</sequence>
<dbReference type="Gene3D" id="3.40.190.10">
    <property type="entry name" value="Periplasmic binding protein-like II"/>
    <property type="match status" value="2"/>
</dbReference>
<comment type="subcellular location">
    <subcellularLocation>
        <location evidence="1">Periplasm</location>
    </subcellularLocation>
</comment>
<dbReference type="PANTHER" id="PTHR30024">
    <property type="entry name" value="ALIPHATIC SULFONATES-BINDING PROTEIN-RELATED"/>
    <property type="match status" value="1"/>
</dbReference>
<protein>
    <submittedName>
        <fullName evidence="5">ABC transporter substrate-binding protein</fullName>
    </submittedName>
</protein>
<dbReference type="SUPFAM" id="SSF53850">
    <property type="entry name" value="Periplasmic binding protein-like II"/>
    <property type="match status" value="1"/>
</dbReference>
<proteinExistence type="inferred from homology"/>
<organism evidence="5 6">
    <name type="scientific">Tectimicrobiota bacterium</name>
    <dbReference type="NCBI Taxonomy" id="2528274"/>
    <lineage>
        <taxon>Bacteria</taxon>
        <taxon>Pseudomonadati</taxon>
        <taxon>Nitrospinota/Tectimicrobiota group</taxon>
        <taxon>Candidatus Tectimicrobiota</taxon>
    </lineage>
</organism>
<dbReference type="Proteomes" id="UP000741360">
    <property type="component" value="Unassembled WGS sequence"/>
</dbReference>
<comment type="caution">
    <text evidence="5">The sequence shown here is derived from an EMBL/GenBank/DDBJ whole genome shotgun (WGS) entry which is preliminary data.</text>
</comment>